<evidence type="ECO:0000313" key="1">
    <source>
        <dbReference type="EMBL" id="KAF0929300.1"/>
    </source>
</evidence>
<reference evidence="1 2" key="1">
    <citation type="submission" date="2019-11" db="EMBL/GenBank/DDBJ databases">
        <title>Whole genome sequence of Oryza granulata.</title>
        <authorList>
            <person name="Li W."/>
        </authorList>
    </citation>
    <scope>NUCLEOTIDE SEQUENCE [LARGE SCALE GENOMIC DNA]</scope>
    <source>
        <strain evidence="2">cv. Menghai</strain>
        <tissue evidence="1">Leaf</tissue>
    </source>
</reference>
<evidence type="ECO:0000313" key="2">
    <source>
        <dbReference type="Proteomes" id="UP000479710"/>
    </source>
</evidence>
<organism evidence="1 2">
    <name type="scientific">Oryza meyeriana var. granulata</name>
    <dbReference type="NCBI Taxonomy" id="110450"/>
    <lineage>
        <taxon>Eukaryota</taxon>
        <taxon>Viridiplantae</taxon>
        <taxon>Streptophyta</taxon>
        <taxon>Embryophyta</taxon>
        <taxon>Tracheophyta</taxon>
        <taxon>Spermatophyta</taxon>
        <taxon>Magnoliopsida</taxon>
        <taxon>Liliopsida</taxon>
        <taxon>Poales</taxon>
        <taxon>Poaceae</taxon>
        <taxon>BOP clade</taxon>
        <taxon>Oryzoideae</taxon>
        <taxon>Oryzeae</taxon>
        <taxon>Oryzinae</taxon>
        <taxon>Oryza</taxon>
        <taxon>Oryza meyeriana</taxon>
    </lineage>
</organism>
<proteinExistence type="predicted"/>
<protein>
    <submittedName>
        <fullName evidence="1">Uncharacterized protein</fullName>
    </submittedName>
</protein>
<name>A0A6G1EXC5_9ORYZ</name>
<dbReference type="AlphaFoldDB" id="A0A6G1EXC5"/>
<sequence length="144" mass="15913">MAMPGGGAGAGDDTPGYCLRELGGLTTPCHWGGDASRPYTFCRGKLSCLTEELGGLPRVQWLEALVATERAKLDREHSALLEERGRLEATHKLLDTRVRVARVAHMQTLSRIEREQTALEEACHEAVMTQQEAEGRLKLTTQRE</sequence>
<accession>A0A6G1EXC5</accession>
<gene>
    <name evidence="1" type="ORF">E2562_019883</name>
</gene>
<dbReference type="EMBL" id="SPHZ02000002">
    <property type="protein sequence ID" value="KAF0929300.1"/>
    <property type="molecule type" value="Genomic_DNA"/>
</dbReference>
<comment type="caution">
    <text evidence="1">The sequence shown here is derived from an EMBL/GenBank/DDBJ whole genome shotgun (WGS) entry which is preliminary data.</text>
</comment>
<dbReference type="Proteomes" id="UP000479710">
    <property type="component" value="Unassembled WGS sequence"/>
</dbReference>
<keyword evidence="2" id="KW-1185">Reference proteome</keyword>